<comment type="caution">
    <text evidence="2">The sequence shown here is derived from an EMBL/GenBank/DDBJ whole genome shotgun (WGS) entry which is preliminary data.</text>
</comment>
<dbReference type="AlphaFoldDB" id="A0A317FMJ8"/>
<dbReference type="Gene3D" id="2.160.20.80">
    <property type="entry name" value="E3 ubiquitin-protein ligase SopA"/>
    <property type="match status" value="1"/>
</dbReference>
<reference evidence="3" key="1">
    <citation type="submission" date="2018-05" db="EMBL/GenBank/DDBJ databases">
        <authorList>
            <person name="Du Z."/>
            <person name="Wang X."/>
        </authorList>
    </citation>
    <scope>NUCLEOTIDE SEQUENCE [LARGE SCALE GENOMIC DNA]</scope>
    <source>
        <strain evidence="3">CQN31</strain>
    </source>
</reference>
<name>A0A317FMJ8_9PROT</name>
<accession>A0A317FMJ8</accession>
<dbReference type="InterPro" id="IPR051082">
    <property type="entry name" value="Pentapeptide-BTB/POZ_domain"/>
</dbReference>
<dbReference type="PANTHER" id="PTHR14136:SF17">
    <property type="entry name" value="BTB_POZ DOMAIN-CONTAINING PROTEIN KCTD9"/>
    <property type="match status" value="1"/>
</dbReference>
<keyword evidence="3" id="KW-1185">Reference proteome</keyword>
<evidence type="ECO:0000313" key="2">
    <source>
        <dbReference type="EMBL" id="PWS39277.1"/>
    </source>
</evidence>
<protein>
    <submittedName>
        <fullName evidence="2">Pentapeptide repeat-containing protein</fullName>
    </submittedName>
</protein>
<sequence length="207" mass="21654">MQPASSGPPCRAAHSRKDLIGDKGPGVRARLETFDLCSISWGVFPRHLLPLVALALLAAPPALAACTDPAGPEVVWRRCLLDGRDLSGANLAGAVLRDTSLQRARLVGANLTGADAFNARFVSSDLTDVDMSGATLREVDFTRAVLRNAKLAGADLRRARLFRADLTGADLTGANLEGADLSHTVLAGVRWTDGQRVCAAGSVGACQ</sequence>
<dbReference type="SUPFAM" id="SSF141571">
    <property type="entry name" value="Pentapeptide repeat-like"/>
    <property type="match status" value="1"/>
</dbReference>
<dbReference type="EMBL" id="QGNA01000001">
    <property type="protein sequence ID" value="PWS39277.1"/>
    <property type="molecule type" value="Genomic_DNA"/>
</dbReference>
<feature type="region of interest" description="Disordered" evidence="1">
    <location>
        <begin position="1"/>
        <end position="21"/>
    </location>
</feature>
<dbReference type="InterPro" id="IPR001646">
    <property type="entry name" value="5peptide_repeat"/>
</dbReference>
<organism evidence="2 3">
    <name type="scientific">Falsiroseomonas bella</name>
    <dbReference type="NCBI Taxonomy" id="2184016"/>
    <lineage>
        <taxon>Bacteria</taxon>
        <taxon>Pseudomonadati</taxon>
        <taxon>Pseudomonadota</taxon>
        <taxon>Alphaproteobacteria</taxon>
        <taxon>Acetobacterales</taxon>
        <taxon>Roseomonadaceae</taxon>
        <taxon>Falsiroseomonas</taxon>
    </lineage>
</organism>
<dbReference type="PANTHER" id="PTHR14136">
    <property type="entry name" value="BTB_POZ DOMAIN-CONTAINING PROTEIN KCTD9"/>
    <property type="match status" value="1"/>
</dbReference>
<gene>
    <name evidence="2" type="ORF">DFH01_03020</name>
</gene>
<evidence type="ECO:0000256" key="1">
    <source>
        <dbReference type="SAM" id="MobiDB-lite"/>
    </source>
</evidence>
<dbReference type="Pfam" id="PF00805">
    <property type="entry name" value="Pentapeptide"/>
    <property type="match status" value="2"/>
</dbReference>
<dbReference type="OrthoDB" id="7304622at2"/>
<dbReference type="Proteomes" id="UP000245765">
    <property type="component" value="Unassembled WGS sequence"/>
</dbReference>
<proteinExistence type="predicted"/>
<evidence type="ECO:0000313" key="3">
    <source>
        <dbReference type="Proteomes" id="UP000245765"/>
    </source>
</evidence>